<dbReference type="OrthoDB" id="9780656at2"/>
<feature type="signal peptide" evidence="1">
    <location>
        <begin position="1"/>
        <end position="29"/>
    </location>
</feature>
<dbReference type="PROSITE" id="PS51257">
    <property type="entry name" value="PROKAR_LIPOPROTEIN"/>
    <property type="match status" value="1"/>
</dbReference>
<evidence type="ECO:0000313" key="3">
    <source>
        <dbReference type="Proteomes" id="UP000069205"/>
    </source>
</evidence>
<name>A0A0K2GBJ4_NITMO</name>
<sequence length="220" mass="24801">MRRRTSRGAWYLSGSLMTAALALSVAACARQPYTTQAVYWSPLVRVQLQHEIEPAGYGHPVALTDLQAAAILRGFSLRAQQRLPLRWFAEEEPPRPLMRDDEIARLAPVLADAFRKAGPEERVHFVLAAPGMNRADSQNVTAGWMAVREPYLYVTIEYFRAEVPLRKTDHYFPNYPLLPPLPGSFLLFFEPGRFWASDRAGVRALEYREFLKSAAGPPAS</sequence>
<accession>A0A0K2GBJ4</accession>
<gene>
    <name evidence="2" type="ORF">NITMOv2_1527</name>
</gene>
<dbReference type="EMBL" id="CP011801">
    <property type="protein sequence ID" value="ALA57952.1"/>
    <property type="molecule type" value="Genomic_DNA"/>
</dbReference>
<evidence type="ECO:0000313" key="2">
    <source>
        <dbReference type="EMBL" id="ALA57952.1"/>
    </source>
</evidence>
<dbReference type="KEGG" id="nmv:NITMOv2_1527"/>
<feature type="chain" id="PRO_5005476701" description="Lipoprotein" evidence="1">
    <location>
        <begin position="30"/>
        <end position="220"/>
    </location>
</feature>
<dbReference type="RefSeq" id="WP_053379183.1">
    <property type="nucleotide sequence ID" value="NZ_CP011801.1"/>
</dbReference>
<keyword evidence="3" id="KW-1185">Reference proteome</keyword>
<dbReference type="AlphaFoldDB" id="A0A0K2GBJ4"/>
<dbReference type="STRING" id="42253.NITMOv2_1527"/>
<evidence type="ECO:0000256" key="1">
    <source>
        <dbReference type="SAM" id="SignalP"/>
    </source>
</evidence>
<dbReference type="PATRIC" id="fig|42253.5.peg.1502"/>
<reference evidence="2 3" key="1">
    <citation type="journal article" date="2015" name="Proc. Natl. Acad. Sci. U.S.A.">
        <title>Expanded metabolic versatility of ubiquitous nitrite-oxidizing bacteria from the genus Nitrospira.</title>
        <authorList>
            <person name="Koch H."/>
            <person name="Lucker S."/>
            <person name="Albertsen M."/>
            <person name="Kitzinger K."/>
            <person name="Herbold C."/>
            <person name="Spieck E."/>
            <person name="Nielsen P.H."/>
            <person name="Wagner M."/>
            <person name="Daims H."/>
        </authorList>
    </citation>
    <scope>NUCLEOTIDE SEQUENCE [LARGE SCALE GENOMIC DNA]</scope>
    <source>
        <strain evidence="2 3">NSP M-1</strain>
    </source>
</reference>
<keyword evidence="1" id="KW-0732">Signal</keyword>
<dbReference type="Proteomes" id="UP000069205">
    <property type="component" value="Chromosome"/>
</dbReference>
<protein>
    <recommendedName>
        <fullName evidence="4">Lipoprotein</fullName>
    </recommendedName>
</protein>
<organism evidence="2 3">
    <name type="scientific">Nitrospira moscoviensis</name>
    <dbReference type="NCBI Taxonomy" id="42253"/>
    <lineage>
        <taxon>Bacteria</taxon>
        <taxon>Pseudomonadati</taxon>
        <taxon>Nitrospirota</taxon>
        <taxon>Nitrospiria</taxon>
        <taxon>Nitrospirales</taxon>
        <taxon>Nitrospiraceae</taxon>
        <taxon>Nitrospira</taxon>
    </lineage>
</organism>
<evidence type="ECO:0008006" key="4">
    <source>
        <dbReference type="Google" id="ProtNLM"/>
    </source>
</evidence>
<proteinExistence type="predicted"/>